<reference evidence="1 2" key="1">
    <citation type="submission" date="2019-03" db="EMBL/GenBank/DDBJ databases">
        <title>Porphyromonas levii Isolated from the Uterus of Dairy Cows.</title>
        <authorList>
            <person name="Francis A.M."/>
        </authorList>
    </citation>
    <scope>NUCLEOTIDE SEQUENCE [LARGE SCALE GENOMIC DNA]</scope>
    <source>
        <strain evidence="1 2">AF5678</strain>
    </source>
</reference>
<accession>A0A4Y8WMJ2</accession>
<sequence length="63" mass="6834">MEHDVKTNRSESAGIDEFAVVELEERLEMTTVAVDAEGPIEIGAEIGADHNGPNGKVTLKWIL</sequence>
<evidence type="ECO:0000313" key="2">
    <source>
        <dbReference type="Proteomes" id="UP000297225"/>
    </source>
</evidence>
<organism evidence="1 2">
    <name type="scientific">Porphyromonas levii</name>
    <dbReference type="NCBI Taxonomy" id="28114"/>
    <lineage>
        <taxon>Bacteria</taxon>
        <taxon>Pseudomonadati</taxon>
        <taxon>Bacteroidota</taxon>
        <taxon>Bacteroidia</taxon>
        <taxon>Bacteroidales</taxon>
        <taxon>Porphyromonadaceae</taxon>
        <taxon>Porphyromonas</taxon>
    </lineage>
</organism>
<gene>
    <name evidence="1" type="ORF">E4P47_09810</name>
</gene>
<dbReference type="RefSeq" id="WP_134850075.1">
    <property type="nucleotide sequence ID" value="NZ_CP197400.1"/>
</dbReference>
<dbReference type="EMBL" id="SPNC01000275">
    <property type="protein sequence ID" value="TFH93883.1"/>
    <property type="molecule type" value="Genomic_DNA"/>
</dbReference>
<evidence type="ECO:0000313" key="1">
    <source>
        <dbReference type="EMBL" id="TFH93883.1"/>
    </source>
</evidence>
<protein>
    <submittedName>
        <fullName evidence="1">Uncharacterized protein</fullName>
    </submittedName>
</protein>
<keyword evidence="2" id="KW-1185">Reference proteome</keyword>
<comment type="caution">
    <text evidence="1">The sequence shown here is derived from an EMBL/GenBank/DDBJ whole genome shotgun (WGS) entry which is preliminary data.</text>
</comment>
<dbReference type="AlphaFoldDB" id="A0A4Y8WMJ2"/>
<proteinExistence type="predicted"/>
<name>A0A4Y8WMJ2_9PORP</name>
<dbReference type="Proteomes" id="UP000297225">
    <property type="component" value="Unassembled WGS sequence"/>
</dbReference>